<dbReference type="PANTHER" id="PTHR30614">
    <property type="entry name" value="MEMBRANE COMPONENT OF AMINO ACID ABC TRANSPORTER"/>
    <property type="match status" value="1"/>
</dbReference>
<dbReference type="GO" id="GO:0043190">
    <property type="term" value="C:ATP-binding cassette (ABC) transporter complex"/>
    <property type="evidence" value="ECO:0007669"/>
    <property type="project" value="InterPro"/>
</dbReference>
<evidence type="ECO:0000256" key="8">
    <source>
        <dbReference type="RuleBase" id="RU363032"/>
    </source>
</evidence>
<feature type="transmembrane region" description="Helical" evidence="8">
    <location>
        <begin position="87"/>
        <end position="105"/>
    </location>
</feature>
<proteinExistence type="inferred from homology"/>
<dbReference type="Pfam" id="PF00528">
    <property type="entry name" value="BPD_transp_1"/>
    <property type="match status" value="1"/>
</dbReference>
<keyword evidence="4" id="KW-1003">Cell membrane</keyword>
<feature type="transmembrane region" description="Helical" evidence="8">
    <location>
        <begin position="196"/>
        <end position="217"/>
    </location>
</feature>
<evidence type="ECO:0000256" key="1">
    <source>
        <dbReference type="ARBA" id="ARBA00004429"/>
    </source>
</evidence>
<comment type="similarity">
    <text evidence="2">Belongs to the binding-protein-dependent transport system permease family. HisMQ subfamily.</text>
</comment>
<dbReference type="PROSITE" id="PS50928">
    <property type="entry name" value="ABC_TM1"/>
    <property type="match status" value="1"/>
</dbReference>
<gene>
    <name evidence="10" type="ORF">H0A72_05455</name>
</gene>
<dbReference type="InterPro" id="IPR000515">
    <property type="entry name" value="MetI-like"/>
</dbReference>
<feature type="domain" description="ABC transmembrane type-1" evidence="9">
    <location>
        <begin position="25"/>
        <end position="215"/>
    </location>
</feature>
<evidence type="ECO:0000256" key="2">
    <source>
        <dbReference type="ARBA" id="ARBA00010072"/>
    </source>
</evidence>
<keyword evidence="5 8" id="KW-0812">Transmembrane</keyword>
<dbReference type="Gene3D" id="1.10.3720.10">
    <property type="entry name" value="MetI-like"/>
    <property type="match status" value="1"/>
</dbReference>
<dbReference type="InterPro" id="IPR010065">
    <property type="entry name" value="AA_ABC_transptr_permease_3TM"/>
</dbReference>
<dbReference type="Proteomes" id="UP000559809">
    <property type="component" value="Unassembled WGS sequence"/>
</dbReference>
<dbReference type="PANTHER" id="PTHR30614:SF21">
    <property type="entry name" value="AMINO ACID ABC TRANSPORTER PERMEASE"/>
    <property type="match status" value="1"/>
</dbReference>
<evidence type="ECO:0000313" key="10">
    <source>
        <dbReference type="EMBL" id="NYT48750.1"/>
    </source>
</evidence>
<dbReference type="EMBL" id="JACCEM010000003">
    <property type="protein sequence ID" value="NYT48750.1"/>
    <property type="molecule type" value="Genomic_DNA"/>
</dbReference>
<dbReference type="SUPFAM" id="SSF161098">
    <property type="entry name" value="MetI-like"/>
    <property type="match status" value="1"/>
</dbReference>
<feature type="transmembrane region" description="Helical" evidence="8">
    <location>
        <begin position="25"/>
        <end position="49"/>
    </location>
</feature>
<feature type="transmembrane region" description="Helical" evidence="8">
    <location>
        <begin position="143"/>
        <end position="161"/>
    </location>
</feature>
<protein>
    <submittedName>
        <fullName evidence="10">Amino acid ABC transporter permease</fullName>
    </submittedName>
</protein>
<dbReference type="GO" id="GO:0006865">
    <property type="term" value="P:amino acid transport"/>
    <property type="evidence" value="ECO:0007669"/>
    <property type="project" value="TreeGrafter"/>
</dbReference>
<dbReference type="AlphaFoldDB" id="A0A853G121"/>
<accession>A0A853G121</accession>
<evidence type="ECO:0000256" key="6">
    <source>
        <dbReference type="ARBA" id="ARBA00022989"/>
    </source>
</evidence>
<feature type="transmembrane region" description="Helical" evidence="8">
    <location>
        <begin position="56"/>
        <end position="81"/>
    </location>
</feature>
<name>A0A853G121_9BURK</name>
<evidence type="ECO:0000256" key="7">
    <source>
        <dbReference type="ARBA" id="ARBA00023136"/>
    </source>
</evidence>
<keyword evidence="7 8" id="KW-0472">Membrane</keyword>
<dbReference type="CDD" id="cd06261">
    <property type="entry name" value="TM_PBP2"/>
    <property type="match status" value="1"/>
</dbReference>
<dbReference type="GO" id="GO:0022857">
    <property type="term" value="F:transmembrane transporter activity"/>
    <property type="evidence" value="ECO:0007669"/>
    <property type="project" value="InterPro"/>
</dbReference>
<organism evidence="10 11">
    <name type="scientific">Parapusillimonas granuli</name>
    <dbReference type="NCBI Taxonomy" id="380911"/>
    <lineage>
        <taxon>Bacteria</taxon>
        <taxon>Pseudomonadati</taxon>
        <taxon>Pseudomonadota</taxon>
        <taxon>Betaproteobacteria</taxon>
        <taxon>Burkholderiales</taxon>
        <taxon>Alcaligenaceae</taxon>
        <taxon>Parapusillimonas</taxon>
    </lineage>
</organism>
<evidence type="ECO:0000256" key="4">
    <source>
        <dbReference type="ARBA" id="ARBA00022475"/>
    </source>
</evidence>
<comment type="caution">
    <text evidence="10">The sequence shown here is derived from an EMBL/GenBank/DDBJ whole genome shotgun (WGS) entry which is preliminary data.</text>
</comment>
<evidence type="ECO:0000256" key="5">
    <source>
        <dbReference type="ARBA" id="ARBA00022692"/>
    </source>
</evidence>
<keyword evidence="11" id="KW-1185">Reference proteome</keyword>
<evidence type="ECO:0000259" key="9">
    <source>
        <dbReference type="PROSITE" id="PS50928"/>
    </source>
</evidence>
<comment type="subcellular location">
    <subcellularLocation>
        <location evidence="1">Cell inner membrane</location>
        <topology evidence="1">Multi-pass membrane protein</topology>
    </subcellularLocation>
    <subcellularLocation>
        <location evidence="8">Cell membrane</location>
        <topology evidence="8">Multi-pass membrane protein</topology>
    </subcellularLocation>
</comment>
<dbReference type="InterPro" id="IPR035906">
    <property type="entry name" value="MetI-like_sf"/>
</dbReference>
<keyword evidence="3 8" id="KW-0813">Transport</keyword>
<evidence type="ECO:0000313" key="11">
    <source>
        <dbReference type="Proteomes" id="UP000559809"/>
    </source>
</evidence>
<dbReference type="InterPro" id="IPR043429">
    <property type="entry name" value="ArtM/GltK/GlnP/TcyL/YhdX-like"/>
</dbReference>
<evidence type="ECO:0000256" key="3">
    <source>
        <dbReference type="ARBA" id="ARBA00022448"/>
    </source>
</evidence>
<dbReference type="NCBIfam" id="TIGR01726">
    <property type="entry name" value="HEQRo_perm_3TM"/>
    <property type="match status" value="1"/>
</dbReference>
<dbReference type="RefSeq" id="WP_180154067.1">
    <property type="nucleotide sequence ID" value="NZ_JACCEM010000003.1"/>
</dbReference>
<reference evidence="10 11" key="1">
    <citation type="submission" date="2020-07" db="EMBL/GenBank/DDBJ databases">
        <title>Taxonomic revisions and descriptions of new bacterial species based on genomic comparisons in the high-G+C-content subgroup of the family Alcaligenaceae.</title>
        <authorList>
            <person name="Szabo A."/>
            <person name="Felfoldi T."/>
        </authorList>
    </citation>
    <scope>NUCLEOTIDE SEQUENCE [LARGE SCALE GENOMIC DNA]</scope>
    <source>
        <strain evidence="10 11">LMG 24012</strain>
    </source>
</reference>
<keyword evidence="6 8" id="KW-1133">Transmembrane helix</keyword>
<sequence>MWEILQDNALLLLVGQYPHGPVGGLAATLGLAAVSLLLAFPGGILLALGRVSPYRIFYLPASAVVYVVRGLPLLMFIFWAYFFVPLIIGRPVAGATTMVVALVIYESAYLAEIIRAGIQALPAGQQEASRALGLSYMQTMRKVILPQALFNMLPSMLSQFISTVKETSLAYVIGVQELTYAANQINSVLLTKPLEVFTLLALTYFVLNFGLTCLVALTERMIGRKRSGQAVKVATT</sequence>